<comment type="caution">
    <text evidence="3">The sequence shown here is derived from an EMBL/GenBank/DDBJ whole genome shotgun (WGS) entry which is preliminary data.</text>
</comment>
<reference evidence="3 4" key="1">
    <citation type="submission" date="2017-04" db="EMBL/GenBank/DDBJ databases">
        <title>The new phylogeny of genus Mycobacterium.</title>
        <authorList>
            <person name="Tortoli E."/>
            <person name="Trovato A."/>
            <person name="Cirillo D.M."/>
        </authorList>
    </citation>
    <scope>NUCLEOTIDE SEQUENCE [LARGE SCALE GENOMIC DNA]</scope>
    <source>
        <strain evidence="3 4">TBL 1200985</strain>
    </source>
</reference>
<feature type="transmembrane region" description="Helical" evidence="2">
    <location>
        <begin position="100"/>
        <end position="126"/>
    </location>
</feature>
<dbReference type="Proteomes" id="UP000193247">
    <property type="component" value="Unassembled WGS sequence"/>
</dbReference>
<accession>A0A1X2LRC5</accession>
<dbReference type="EMBL" id="NCXP01000027">
    <property type="protein sequence ID" value="OSC39189.1"/>
    <property type="molecule type" value="Genomic_DNA"/>
</dbReference>
<evidence type="ECO:0000313" key="4">
    <source>
        <dbReference type="Proteomes" id="UP000193247"/>
    </source>
</evidence>
<keyword evidence="4" id="KW-1185">Reference proteome</keyword>
<proteinExistence type="predicted"/>
<feature type="compositionally biased region" description="Basic and acidic residues" evidence="1">
    <location>
        <begin position="16"/>
        <end position="25"/>
    </location>
</feature>
<evidence type="ECO:0000313" key="3">
    <source>
        <dbReference type="EMBL" id="OSC39189.1"/>
    </source>
</evidence>
<protein>
    <submittedName>
        <fullName evidence="3">Uncharacterized protein</fullName>
    </submittedName>
</protein>
<evidence type="ECO:0000256" key="1">
    <source>
        <dbReference type="SAM" id="MobiDB-lite"/>
    </source>
</evidence>
<organism evidence="3 4">
    <name type="scientific">Mycobacterium decipiens</name>
    <dbReference type="NCBI Taxonomy" id="1430326"/>
    <lineage>
        <taxon>Bacteria</taxon>
        <taxon>Bacillati</taxon>
        <taxon>Actinomycetota</taxon>
        <taxon>Actinomycetes</taxon>
        <taxon>Mycobacteriales</taxon>
        <taxon>Mycobacteriaceae</taxon>
        <taxon>Mycobacterium</taxon>
    </lineage>
</organism>
<name>A0A1X2LRC5_9MYCO</name>
<keyword evidence="2" id="KW-0472">Membrane</keyword>
<gene>
    <name evidence="3" type="ORF">B8W66_17845</name>
</gene>
<dbReference type="STRING" id="1430326.B8W66_17845"/>
<feature type="region of interest" description="Disordered" evidence="1">
    <location>
        <begin position="1"/>
        <end position="49"/>
    </location>
</feature>
<dbReference type="AlphaFoldDB" id="A0A1X2LRC5"/>
<keyword evidence="2" id="KW-1133">Transmembrane helix</keyword>
<keyword evidence="2" id="KW-0812">Transmembrane</keyword>
<evidence type="ECO:0000256" key="2">
    <source>
        <dbReference type="SAM" id="Phobius"/>
    </source>
</evidence>
<sequence length="148" mass="16159">MWYPAAGRRNLPHPLAHPEEHRMSTDESSVTGPAGPGATPPSPRRLTLAPVSVDGTAAHAAAETRTQTRPLAIASPRFFLSHAEGAPVLIKQVLQLCLILVYPVWMIAGVLSAAAYYPLCFIIWLLRKLPHVWTRKNRPAGRAASEQK</sequence>